<dbReference type="HOGENOM" id="CLU_2089317_0_0_1"/>
<accession>F0W7V7</accession>
<evidence type="ECO:0000313" key="1">
    <source>
        <dbReference type="EMBL" id="CCA17210.1"/>
    </source>
</evidence>
<protein>
    <submittedName>
        <fullName evidence="2">Uncharacterized protein AlNc14C203G8736</fullName>
    </submittedName>
    <submittedName>
        <fullName evidence="1">Uncharacterized protein AlNc14C32G2908</fullName>
    </submittedName>
</protein>
<dbReference type="EMBL" id="FR824248">
    <property type="protein sequence ID" value="CCA23685.1"/>
    <property type="molecule type" value="Genomic_DNA"/>
</dbReference>
<dbReference type="EMBL" id="FR824077">
    <property type="protein sequence ID" value="CCA17210.1"/>
    <property type="molecule type" value="Genomic_DNA"/>
</dbReference>
<gene>
    <name evidence="1" type="primary">AlNc14C32G2908</name>
    <name evidence="2" type="synonym">AlNc14C203G8736</name>
    <name evidence="1" type="ORF">ALNC14_033530</name>
    <name evidence="2" type="ORF">ALNC14_098290</name>
</gene>
<reference evidence="1" key="2">
    <citation type="submission" date="2011-02" db="EMBL/GenBank/DDBJ databases">
        <authorList>
            <person name="MacLean D."/>
        </authorList>
    </citation>
    <scope>NUCLEOTIDE SEQUENCE</scope>
</reference>
<organism evidence="1">
    <name type="scientific">Albugo laibachii Nc14</name>
    <dbReference type="NCBI Taxonomy" id="890382"/>
    <lineage>
        <taxon>Eukaryota</taxon>
        <taxon>Sar</taxon>
        <taxon>Stramenopiles</taxon>
        <taxon>Oomycota</taxon>
        <taxon>Peronosporomycetes</taxon>
        <taxon>Albuginales</taxon>
        <taxon>Albuginaceae</taxon>
        <taxon>Albugo</taxon>
    </lineage>
</organism>
<name>F0W7V7_9STRA</name>
<sequence length="129" mass="14669">MQNDALAGLSRVRFPTARDMKLAIQPFDGKEVFSGLGAPLTQWGHRFLRQLSYAQQASGGIWSEEIKVDCLGRHLSGKALNYYQQQVTQWMTQCSNKEEVMDRINEIFQSNITSTQATKFFMDKKQTGS</sequence>
<reference evidence="1" key="1">
    <citation type="journal article" date="2011" name="PLoS Biol.">
        <title>Gene gain and loss during evolution of obligate parasitism in the white rust pathogen of Arabidopsis thaliana.</title>
        <authorList>
            <person name="Kemen E."/>
            <person name="Gardiner A."/>
            <person name="Schultz-Larsen T."/>
            <person name="Kemen A.C."/>
            <person name="Balmuth A.L."/>
            <person name="Robert-Seilaniantz A."/>
            <person name="Bailey K."/>
            <person name="Holub E."/>
            <person name="Studholme D.J."/>
            <person name="Maclean D."/>
            <person name="Jones J.D."/>
        </authorList>
    </citation>
    <scope>NUCLEOTIDE SEQUENCE</scope>
</reference>
<evidence type="ECO:0000313" key="2">
    <source>
        <dbReference type="EMBL" id="CCA23685.1"/>
    </source>
</evidence>
<proteinExistence type="predicted"/>
<dbReference type="AlphaFoldDB" id="F0W7V7"/>